<evidence type="ECO:0000313" key="2">
    <source>
        <dbReference type="EMBL" id="KAL0121463.1"/>
    </source>
</evidence>
<reference evidence="2 3" key="1">
    <citation type="submission" date="2023-03" db="EMBL/GenBank/DDBJ databases">
        <title>High recombination rates correlate with genetic variation in Cardiocondyla obscurior ants.</title>
        <authorList>
            <person name="Errbii M."/>
        </authorList>
    </citation>
    <scope>NUCLEOTIDE SEQUENCE [LARGE SCALE GENOMIC DNA]</scope>
    <source>
        <strain evidence="2">Alpha-2009</strain>
        <tissue evidence="2">Whole body</tissue>
    </source>
</reference>
<dbReference type="EMBL" id="JADYXP020000006">
    <property type="protein sequence ID" value="KAL0121463.1"/>
    <property type="molecule type" value="Genomic_DNA"/>
</dbReference>
<evidence type="ECO:0000256" key="1">
    <source>
        <dbReference type="SAM" id="MobiDB-lite"/>
    </source>
</evidence>
<sequence length="205" mass="23495">MSRVLHFIQVKPHVFLVLLIQNYRKLIPPLPSRDVWRQPWLKLSNPRPSYTLALTHARVTHPHLSEVHALCSARRCAHAAAPLARTPAAPTPRARARVRRRTPPRPTFRLSLPSRADSRARCLTRSPRTTHRHRRHRLSSGLSASPLRASAGLIMGIADAYSLALSARLRDFIILFLFNYRSSLKEIFVLRISPYRRTSRFVSLI</sequence>
<feature type="region of interest" description="Disordered" evidence="1">
    <location>
        <begin position="82"/>
        <end position="108"/>
    </location>
</feature>
<dbReference type="Proteomes" id="UP001430953">
    <property type="component" value="Unassembled WGS sequence"/>
</dbReference>
<gene>
    <name evidence="2" type="ORF">PUN28_006755</name>
</gene>
<feature type="compositionally biased region" description="Low complexity" evidence="1">
    <location>
        <begin position="82"/>
        <end position="93"/>
    </location>
</feature>
<keyword evidence="3" id="KW-1185">Reference proteome</keyword>
<organism evidence="2 3">
    <name type="scientific">Cardiocondyla obscurior</name>
    <dbReference type="NCBI Taxonomy" id="286306"/>
    <lineage>
        <taxon>Eukaryota</taxon>
        <taxon>Metazoa</taxon>
        <taxon>Ecdysozoa</taxon>
        <taxon>Arthropoda</taxon>
        <taxon>Hexapoda</taxon>
        <taxon>Insecta</taxon>
        <taxon>Pterygota</taxon>
        <taxon>Neoptera</taxon>
        <taxon>Endopterygota</taxon>
        <taxon>Hymenoptera</taxon>
        <taxon>Apocrita</taxon>
        <taxon>Aculeata</taxon>
        <taxon>Formicoidea</taxon>
        <taxon>Formicidae</taxon>
        <taxon>Myrmicinae</taxon>
        <taxon>Cardiocondyla</taxon>
    </lineage>
</organism>
<feature type="compositionally biased region" description="Basic residues" evidence="1">
    <location>
        <begin position="94"/>
        <end position="103"/>
    </location>
</feature>
<proteinExistence type="predicted"/>
<name>A0AAW2G1A7_9HYME</name>
<comment type="caution">
    <text evidence="2">The sequence shown here is derived from an EMBL/GenBank/DDBJ whole genome shotgun (WGS) entry which is preliminary data.</text>
</comment>
<accession>A0AAW2G1A7</accession>
<dbReference type="AlphaFoldDB" id="A0AAW2G1A7"/>
<evidence type="ECO:0000313" key="3">
    <source>
        <dbReference type="Proteomes" id="UP001430953"/>
    </source>
</evidence>
<protein>
    <submittedName>
        <fullName evidence="2">Uncharacterized protein</fullName>
    </submittedName>
</protein>